<dbReference type="InterPro" id="IPR052025">
    <property type="entry name" value="Xyloglucanase_GH74"/>
</dbReference>
<dbReference type="Proteomes" id="UP000044136">
    <property type="component" value="Unassembled WGS sequence"/>
</dbReference>
<dbReference type="PANTHER" id="PTHR43739">
    <property type="entry name" value="XYLOGLUCANASE (EUROFUNG)"/>
    <property type="match status" value="1"/>
</dbReference>
<dbReference type="GO" id="GO:0010411">
    <property type="term" value="P:xyloglucan metabolic process"/>
    <property type="evidence" value="ECO:0007669"/>
    <property type="project" value="TreeGrafter"/>
</dbReference>
<dbReference type="STRING" id="1461582.BN1048_01708"/>
<dbReference type="HOGENOM" id="CLU_058803_1_0_9"/>
<keyword evidence="2" id="KW-1185">Reference proteome</keyword>
<dbReference type="OrthoDB" id="9757947at2"/>
<proteinExistence type="predicted"/>
<protein>
    <submittedName>
        <fullName evidence="1">Ycf48-like protein</fullName>
    </submittedName>
</protein>
<dbReference type="RefSeq" id="WP_035810258.1">
    <property type="nucleotide sequence ID" value="NZ_CCSE01000001.1"/>
</dbReference>
<dbReference type="AlphaFoldDB" id="A0A078M4J7"/>
<organism evidence="1 2">
    <name type="scientific">Jeotgalicoccus saudimassiliensis</name>
    <dbReference type="NCBI Taxonomy" id="1461582"/>
    <lineage>
        <taxon>Bacteria</taxon>
        <taxon>Bacillati</taxon>
        <taxon>Bacillota</taxon>
        <taxon>Bacilli</taxon>
        <taxon>Bacillales</taxon>
        <taxon>Staphylococcaceae</taxon>
        <taxon>Jeotgalicoccus</taxon>
    </lineage>
</organism>
<name>A0A078M4J7_9STAP</name>
<reference evidence="1 2" key="1">
    <citation type="submission" date="2014-07" db="EMBL/GenBank/DDBJ databases">
        <authorList>
            <person name="Urmite Genomes Urmite Genomes"/>
        </authorList>
    </citation>
    <scope>NUCLEOTIDE SEQUENCE [LARGE SCALE GENOMIC DNA]</scope>
    <source>
        <strain evidence="1 2">13MG44_air</strain>
    </source>
</reference>
<sequence length="335" mass="37113">MTSIYFTSGSKIISVSGRERDWSINEIETGYDDVRAVAADELAETIYVGTFDDGLFRSRNNGETFEAVGQDVLPKRVMSLHISPVSKRLYVGTEPSELHYSDDDGETWAEMTALQDLPSKSEWSFPPRPDTHHVKDIASGTQDESFVLAGIELGGIMRSVDNGESFEDRKAGSQFDVHNMIIHPDDDNLLYEAGGGGYAWSDDKGESWQIDNEGLGDFTYLVHVAVDPGDKNTVLVSGARGPVSAYMPEREKTEMKVFRKQGDTPWEEITEGLPDSKGTIVTHLLTSPDEPSVFYGVNNKGVYHSVDRGKSWMKVPVEFPEEVTKNKINSACLTN</sequence>
<evidence type="ECO:0000313" key="1">
    <source>
        <dbReference type="EMBL" id="CEA02418.1"/>
    </source>
</evidence>
<dbReference type="eggNOG" id="COG4447">
    <property type="taxonomic scope" value="Bacteria"/>
</dbReference>
<evidence type="ECO:0000313" key="2">
    <source>
        <dbReference type="Proteomes" id="UP000044136"/>
    </source>
</evidence>
<dbReference type="Gene3D" id="2.130.10.10">
    <property type="entry name" value="YVTN repeat-like/Quinoprotein amine dehydrogenase"/>
    <property type="match status" value="1"/>
</dbReference>
<dbReference type="EMBL" id="CCSE01000001">
    <property type="protein sequence ID" value="CEA02418.1"/>
    <property type="molecule type" value="Genomic_DNA"/>
</dbReference>
<accession>A0A078M4J7</accession>
<dbReference type="InterPro" id="IPR015943">
    <property type="entry name" value="WD40/YVTN_repeat-like_dom_sf"/>
</dbReference>
<dbReference type="SUPFAM" id="SSF110296">
    <property type="entry name" value="Oligoxyloglucan reducing end-specific cellobiohydrolase"/>
    <property type="match status" value="1"/>
</dbReference>
<dbReference type="PANTHER" id="PTHR43739:SF5">
    <property type="entry name" value="EXO-ALPHA-SIALIDASE"/>
    <property type="match status" value="1"/>
</dbReference>
<gene>
    <name evidence="1" type="primary">hcf136</name>
    <name evidence="1" type="ORF">BN1048_01708</name>
</gene>